<feature type="binding site" evidence="3">
    <location>
        <position position="59"/>
    </location>
    <ligand>
        <name>substrate</name>
    </ligand>
</feature>
<dbReference type="GeneID" id="29418091"/>
<dbReference type="Proteomes" id="UP000019482">
    <property type="component" value="Unassembled WGS sequence"/>
</dbReference>
<dbReference type="InterPro" id="IPR051695">
    <property type="entry name" value="Phosphoglycerate_Mutase"/>
</dbReference>
<dbReference type="GO" id="GO:0043755">
    <property type="term" value="F:alpha-ribazole phosphatase activity"/>
    <property type="evidence" value="ECO:0007669"/>
    <property type="project" value="UniProtKB-EC"/>
</dbReference>
<dbReference type="RefSeq" id="WP_017895420.1">
    <property type="nucleotide sequence ID" value="NZ_CBXI010000010.1"/>
</dbReference>
<dbReference type="GO" id="GO:0004331">
    <property type="term" value="F:fructose-2,6-bisphosphate 2-phosphatase activity"/>
    <property type="evidence" value="ECO:0007669"/>
    <property type="project" value="TreeGrafter"/>
</dbReference>
<dbReference type="GO" id="GO:0045820">
    <property type="term" value="P:negative regulation of glycolytic process"/>
    <property type="evidence" value="ECO:0007669"/>
    <property type="project" value="TreeGrafter"/>
</dbReference>
<sequence>MSRKIYLIRHGKIKMDREKRYIGITDLPLCMEGIAQSMNLKKFFSSIYIEKVYLSPMKRCIQTSDIIIGNRNVPRVKIKELMEINLGKWEGKSFKYIKKFFTEEFKKRGENIDTFVPKGGESFKQLQTRVVPAVENIIKQTTGNVLIIAHLGVNRVIIGNILGISLSDIFRIRQNYGCINELVWNDKNGFWLKKEFNLNMILCEK</sequence>
<keyword evidence="5" id="KW-1185">Reference proteome</keyword>
<comment type="caution">
    <text evidence="4">The sequence shown here is derived from an EMBL/GenBank/DDBJ whole genome shotgun (WGS) entry which is preliminary data.</text>
</comment>
<dbReference type="PIRSF" id="PIRSF000709">
    <property type="entry name" value="6PFK_2-Ptase"/>
    <property type="match status" value="1"/>
</dbReference>
<reference evidence="4 5" key="1">
    <citation type="journal article" date="2015" name="Genome Announc.">
        <title>Draft Genome Sequence of Clostridium tyrobutyricum Strain DIVETGP, Isolated from Cow's Milk for Grana Padano Production.</title>
        <authorList>
            <person name="Soggiu A."/>
            <person name="Piras C."/>
            <person name="Gaiarsa S."/>
            <person name="Sassera D."/>
            <person name="Roncada P."/>
            <person name="Bendixen E."/>
            <person name="Brasca M."/>
            <person name="Bonizzi L."/>
        </authorList>
    </citation>
    <scope>NUCLEOTIDE SEQUENCE [LARGE SCALE GENOMIC DNA]</scope>
    <source>
        <strain evidence="4 5">DIVETGP</strain>
    </source>
</reference>
<dbReference type="CDD" id="cd07067">
    <property type="entry name" value="HP_PGM_like"/>
    <property type="match status" value="1"/>
</dbReference>
<feature type="active site" description="Proton donor/acceptor" evidence="2">
    <location>
        <position position="83"/>
    </location>
</feature>
<feature type="active site" description="Tele-phosphohistidine intermediate" evidence="2">
    <location>
        <position position="10"/>
    </location>
</feature>
<dbReference type="GO" id="GO:0005829">
    <property type="term" value="C:cytosol"/>
    <property type="evidence" value="ECO:0007669"/>
    <property type="project" value="TreeGrafter"/>
</dbReference>
<dbReference type="SMART" id="SM00855">
    <property type="entry name" value="PGAM"/>
    <property type="match status" value="1"/>
</dbReference>
<dbReference type="AlphaFoldDB" id="W6N4B6"/>
<accession>W6N4B6</accession>
<evidence type="ECO:0000313" key="4">
    <source>
        <dbReference type="EMBL" id="CDL90800.1"/>
    </source>
</evidence>
<keyword evidence="1 4" id="KW-0378">Hydrolase</keyword>
<evidence type="ECO:0000256" key="2">
    <source>
        <dbReference type="PIRSR" id="PIRSR613078-1"/>
    </source>
</evidence>
<dbReference type="SUPFAM" id="SSF53254">
    <property type="entry name" value="Phosphoglycerate mutase-like"/>
    <property type="match status" value="1"/>
</dbReference>
<name>W6N4B6_CLOTY</name>
<dbReference type="Gene3D" id="3.40.50.1240">
    <property type="entry name" value="Phosphoglycerate mutase-like"/>
    <property type="match status" value="1"/>
</dbReference>
<dbReference type="GO" id="GO:0043456">
    <property type="term" value="P:regulation of pentose-phosphate shunt"/>
    <property type="evidence" value="ECO:0007669"/>
    <property type="project" value="TreeGrafter"/>
</dbReference>
<dbReference type="InterPro" id="IPR029033">
    <property type="entry name" value="His_PPase_superfam"/>
</dbReference>
<dbReference type="PANTHER" id="PTHR46517:SF1">
    <property type="entry name" value="FRUCTOSE-2,6-BISPHOSPHATASE TIGAR"/>
    <property type="match status" value="1"/>
</dbReference>
<evidence type="ECO:0000256" key="3">
    <source>
        <dbReference type="PIRSR" id="PIRSR613078-2"/>
    </source>
</evidence>
<evidence type="ECO:0000313" key="5">
    <source>
        <dbReference type="Proteomes" id="UP000019482"/>
    </source>
</evidence>
<protein>
    <submittedName>
        <fullName evidence="4">Alpha-ribazole-5'-phosphate phosphatase</fullName>
        <ecNumber evidence="4">3.1.3.73</ecNumber>
    </submittedName>
</protein>
<organism evidence="4 5">
    <name type="scientific">Clostridium tyrobutyricum DIVETGP</name>
    <dbReference type="NCBI Taxonomy" id="1408889"/>
    <lineage>
        <taxon>Bacteria</taxon>
        <taxon>Bacillati</taxon>
        <taxon>Bacillota</taxon>
        <taxon>Clostridia</taxon>
        <taxon>Eubacteriales</taxon>
        <taxon>Clostridiaceae</taxon>
        <taxon>Clostridium</taxon>
    </lineage>
</organism>
<dbReference type="EMBL" id="CBXI010000010">
    <property type="protein sequence ID" value="CDL90800.1"/>
    <property type="molecule type" value="Genomic_DNA"/>
</dbReference>
<dbReference type="Pfam" id="PF00300">
    <property type="entry name" value="His_Phos_1"/>
    <property type="match status" value="1"/>
</dbReference>
<proteinExistence type="predicted"/>
<gene>
    <name evidence="4" type="ORF">CTDIVETGP_0870</name>
</gene>
<dbReference type="InterPro" id="IPR013078">
    <property type="entry name" value="His_Pase_superF_clade-1"/>
</dbReference>
<evidence type="ECO:0000256" key="1">
    <source>
        <dbReference type="ARBA" id="ARBA00022801"/>
    </source>
</evidence>
<dbReference type="EC" id="3.1.3.73" evidence="4"/>
<dbReference type="PANTHER" id="PTHR46517">
    <property type="entry name" value="FRUCTOSE-2,6-BISPHOSPHATASE TIGAR"/>
    <property type="match status" value="1"/>
</dbReference>
<dbReference type="OrthoDB" id="9781415at2"/>